<dbReference type="EMBL" id="RAXZ01000005">
    <property type="protein sequence ID" value="RKG53982.1"/>
    <property type="molecule type" value="Genomic_DNA"/>
</dbReference>
<dbReference type="Proteomes" id="UP000281084">
    <property type="component" value="Unassembled WGS sequence"/>
</dbReference>
<feature type="region of interest" description="Disordered" evidence="1">
    <location>
        <begin position="23"/>
        <end position="50"/>
    </location>
</feature>
<accession>A0A3A8G4B1</accession>
<dbReference type="RefSeq" id="WP_120367173.1">
    <property type="nucleotide sequence ID" value="NZ_RAXZ01000005.1"/>
</dbReference>
<evidence type="ECO:0000259" key="2">
    <source>
        <dbReference type="Pfam" id="PF05382"/>
    </source>
</evidence>
<protein>
    <submittedName>
        <fullName evidence="3">CHAP domain-containing protein</fullName>
    </submittedName>
</protein>
<evidence type="ECO:0000256" key="1">
    <source>
        <dbReference type="SAM" id="MobiDB-lite"/>
    </source>
</evidence>
<feature type="domain" description="Bacteriophage lysin" evidence="2">
    <location>
        <begin position="74"/>
        <end position="133"/>
    </location>
</feature>
<name>A0A3A8G4B1_9GAMM</name>
<proteinExistence type="predicted"/>
<dbReference type="Pfam" id="PF05382">
    <property type="entry name" value="Amidase_5"/>
    <property type="match status" value="1"/>
</dbReference>
<gene>
    <name evidence="3" type="ORF">D7V64_06120</name>
</gene>
<evidence type="ECO:0000313" key="4">
    <source>
        <dbReference type="Proteomes" id="UP000281084"/>
    </source>
</evidence>
<sequence length="175" mass="19759">MAYDQGVDVQSVNGPVKAEIVIRSQQAPKRSHRSNSRMSAKEDTPRKLFGADNGQRIDIDKFAQKLRGVTAQTSSQKCAKSVRIALESAGAKFNNHPVAAADWGNTLQKIGYERINQSFDRPKKGDIYIINRTQKHVYGHIAAYTGSNWVSDFQQSGYAVYKDPNVRYEYYRLNK</sequence>
<evidence type="ECO:0000313" key="3">
    <source>
        <dbReference type="EMBL" id="RKG53982.1"/>
    </source>
</evidence>
<reference evidence="3 4" key="1">
    <citation type="submission" date="2018-09" db="EMBL/GenBank/DDBJ databases">
        <title>The draft genome of Acinetobacter spp. strains.</title>
        <authorList>
            <person name="Qin J."/>
            <person name="Feng Y."/>
            <person name="Zong Z."/>
        </authorList>
    </citation>
    <scope>NUCLEOTIDE SEQUENCE [LARGE SCALE GENOMIC DNA]</scope>
    <source>
        <strain evidence="3 4">WCHAc060002</strain>
    </source>
</reference>
<comment type="caution">
    <text evidence="3">The sequence shown here is derived from an EMBL/GenBank/DDBJ whole genome shotgun (WGS) entry which is preliminary data.</text>
</comment>
<dbReference type="Gene3D" id="3.90.1720.10">
    <property type="entry name" value="endopeptidase domain like (from Nostoc punctiforme)"/>
    <property type="match status" value="1"/>
</dbReference>
<dbReference type="AlphaFoldDB" id="A0A3A8G4B1"/>
<organism evidence="3 4">
    <name type="scientific">Acinetobacter cumulans</name>
    <dbReference type="NCBI Taxonomy" id="2136182"/>
    <lineage>
        <taxon>Bacteria</taxon>
        <taxon>Pseudomonadati</taxon>
        <taxon>Pseudomonadota</taxon>
        <taxon>Gammaproteobacteria</taxon>
        <taxon>Moraxellales</taxon>
        <taxon>Moraxellaceae</taxon>
        <taxon>Acinetobacter</taxon>
    </lineage>
</organism>
<dbReference type="InterPro" id="IPR008044">
    <property type="entry name" value="Phage_lysin"/>
</dbReference>